<protein>
    <recommendedName>
        <fullName evidence="4">Cora-domain-containing protein</fullName>
    </recommendedName>
</protein>
<sequence length="560" mass="64146">MQTAPDTIAFIRSLAQQTDEERIRGRLAIVGRRIGQAGSIVCEFDGSINHIRTNLLDSLERRDPNEVLLFVLEDLGADWVNVLQELVQIPAYVFGLHWMHPNDHVLGKAKTPLGQDPEQHFILNYRQPLPFRTRRRDIGLPYLNCGAKRTIVQRIRPLKELGIEDIDSTEQMVTYWRASILGRTIAVLLVDPCPDIRDQFSETTLNIADTSVPRPHPMLSEMLADPKGHTPVWPSTLEGKTPILQSQSFYDELVQFYKHSNDQREERHGKDPINASTPYGPLHWTIQCRRFVLAKAASVAQSALVETWKLTAKASTGVKRMADFDFSKLERNAWSDQWKGEFFTQLWELREDLELIRYRTELNLKVLRRISRVERSWQNRSRPNEILAAKIQQSDWDLEEWEGLLQMIDYAFKLMNRTTETYVQAINATSAQFSNTQAQNSKKLTGFAAIFVPASLCAAILAIPSFSPDAKSPVKFWVFWAVSVPLAIILAVWFLSPLPQWLNDQRAAWHIYRAPEVIQEKVEAAPTGAEVFAMTPRRRTWLNLCIPWRRNGAGRSAVNV</sequence>
<reference evidence="2" key="1">
    <citation type="journal article" date="2020" name="Stud. Mycol.">
        <title>101 Dothideomycetes genomes: a test case for predicting lifestyles and emergence of pathogens.</title>
        <authorList>
            <person name="Haridas S."/>
            <person name="Albert R."/>
            <person name="Binder M."/>
            <person name="Bloem J."/>
            <person name="Labutti K."/>
            <person name="Salamov A."/>
            <person name="Andreopoulos B."/>
            <person name="Baker S."/>
            <person name="Barry K."/>
            <person name="Bills G."/>
            <person name="Bluhm B."/>
            <person name="Cannon C."/>
            <person name="Castanera R."/>
            <person name="Culley D."/>
            <person name="Daum C."/>
            <person name="Ezra D."/>
            <person name="Gonzalez J."/>
            <person name="Henrissat B."/>
            <person name="Kuo A."/>
            <person name="Liang C."/>
            <person name="Lipzen A."/>
            <person name="Lutzoni F."/>
            <person name="Magnuson J."/>
            <person name="Mondo S."/>
            <person name="Nolan M."/>
            <person name="Ohm R."/>
            <person name="Pangilinan J."/>
            <person name="Park H.-J."/>
            <person name="Ramirez L."/>
            <person name="Alfaro M."/>
            <person name="Sun H."/>
            <person name="Tritt A."/>
            <person name="Yoshinaga Y."/>
            <person name="Zwiers L.-H."/>
            <person name="Turgeon B."/>
            <person name="Goodwin S."/>
            <person name="Spatafora J."/>
            <person name="Crous P."/>
            <person name="Grigoriev I."/>
        </authorList>
    </citation>
    <scope>NUCLEOTIDE SEQUENCE</scope>
    <source>
        <strain evidence="2">CBS 122367</strain>
    </source>
</reference>
<organism evidence="2 3">
    <name type="scientific">Lentithecium fluviatile CBS 122367</name>
    <dbReference type="NCBI Taxonomy" id="1168545"/>
    <lineage>
        <taxon>Eukaryota</taxon>
        <taxon>Fungi</taxon>
        <taxon>Dikarya</taxon>
        <taxon>Ascomycota</taxon>
        <taxon>Pezizomycotina</taxon>
        <taxon>Dothideomycetes</taxon>
        <taxon>Pleosporomycetidae</taxon>
        <taxon>Pleosporales</taxon>
        <taxon>Massarineae</taxon>
        <taxon>Lentitheciaceae</taxon>
        <taxon>Lentithecium</taxon>
    </lineage>
</organism>
<dbReference type="Proteomes" id="UP000799291">
    <property type="component" value="Unassembled WGS sequence"/>
</dbReference>
<keyword evidence="1" id="KW-0472">Membrane</keyword>
<name>A0A6G1IVD3_9PLEO</name>
<accession>A0A6G1IVD3</accession>
<proteinExistence type="predicted"/>
<keyword evidence="3" id="KW-1185">Reference proteome</keyword>
<dbReference type="EMBL" id="MU005589">
    <property type="protein sequence ID" value="KAF2681940.1"/>
    <property type="molecule type" value="Genomic_DNA"/>
</dbReference>
<feature type="transmembrane region" description="Helical" evidence="1">
    <location>
        <begin position="444"/>
        <end position="464"/>
    </location>
</feature>
<evidence type="ECO:0000313" key="2">
    <source>
        <dbReference type="EMBL" id="KAF2681940.1"/>
    </source>
</evidence>
<gene>
    <name evidence="2" type="ORF">K458DRAFT_75582</name>
</gene>
<keyword evidence="1" id="KW-1133">Transmembrane helix</keyword>
<dbReference type="Gene3D" id="1.20.58.340">
    <property type="entry name" value="Magnesium transport protein CorA, transmembrane region"/>
    <property type="match status" value="1"/>
</dbReference>
<evidence type="ECO:0000256" key="1">
    <source>
        <dbReference type="SAM" id="Phobius"/>
    </source>
</evidence>
<dbReference type="OrthoDB" id="5428055at2759"/>
<evidence type="ECO:0008006" key="4">
    <source>
        <dbReference type="Google" id="ProtNLM"/>
    </source>
</evidence>
<feature type="transmembrane region" description="Helical" evidence="1">
    <location>
        <begin position="476"/>
        <end position="496"/>
    </location>
</feature>
<evidence type="ECO:0000313" key="3">
    <source>
        <dbReference type="Proteomes" id="UP000799291"/>
    </source>
</evidence>
<keyword evidence="1" id="KW-0812">Transmembrane</keyword>
<dbReference type="AlphaFoldDB" id="A0A6G1IVD3"/>